<dbReference type="Proteomes" id="UP000016605">
    <property type="component" value="Unassembled WGS sequence"/>
</dbReference>
<dbReference type="AlphaFoldDB" id="U2SZ10"/>
<protein>
    <submittedName>
        <fullName evidence="1">Uncharacterized protein</fullName>
    </submittedName>
</protein>
<gene>
    <name evidence="1" type="ORF">N136_03214</name>
</gene>
<evidence type="ECO:0000313" key="2">
    <source>
        <dbReference type="Proteomes" id="UP000016605"/>
    </source>
</evidence>
<reference evidence="1 2" key="1">
    <citation type="submission" date="2013-08" db="EMBL/GenBank/DDBJ databases">
        <authorList>
            <person name="Weinstock G."/>
            <person name="Sodergren E."/>
            <person name="Wylie T."/>
            <person name="Fulton L."/>
            <person name="Fulton R."/>
            <person name="Fronick C."/>
            <person name="O'Laughlin M."/>
            <person name="Godfrey J."/>
            <person name="Miner T."/>
            <person name="Herter B."/>
            <person name="Appelbaum E."/>
            <person name="Cordes M."/>
            <person name="Lek S."/>
            <person name="Wollam A."/>
            <person name="Pepin K.H."/>
            <person name="Palsikar V.B."/>
            <person name="Mitreva M."/>
            <person name="Wilson R.K."/>
        </authorList>
    </citation>
    <scope>NUCLEOTIDE SEQUENCE [LARGE SCALE GENOMIC DNA]</scope>
    <source>
        <strain evidence="1 2">ATCC 14665</strain>
    </source>
</reference>
<organism evidence="1 2">
    <name type="scientific">Leifsonia aquatica ATCC 14665</name>
    <dbReference type="NCBI Taxonomy" id="1358026"/>
    <lineage>
        <taxon>Bacteria</taxon>
        <taxon>Bacillati</taxon>
        <taxon>Actinomycetota</taxon>
        <taxon>Actinomycetes</taxon>
        <taxon>Micrococcales</taxon>
        <taxon>Microbacteriaceae</taxon>
        <taxon>Leifsonia</taxon>
    </lineage>
</organism>
<dbReference type="HOGENOM" id="CLU_3063007_0_0_11"/>
<proteinExistence type="predicted"/>
<dbReference type="EMBL" id="AWVQ01000447">
    <property type="protein sequence ID" value="ERK70453.1"/>
    <property type="molecule type" value="Genomic_DNA"/>
</dbReference>
<evidence type="ECO:0000313" key="1">
    <source>
        <dbReference type="EMBL" id="ERK70453.1"/>
    </source>
</evidence>
<name>U2SZ10_LEIAQ</name>
<accession>U2SZ10</accession>
<comment type="caution">
    <text evidence="1">The sequence shown here is derived from an EMBL/GenBank/DDBJ whole genome shotgun (WGS) entry which is preliminary data.</text>
</comment>
<sequence length="53" mass="5386">MPVIRLLGQGNCSRCIGLVGATKSAMNAITSPASASSMLDESSAARRCSSART</sequence>